<dbReference type="EC" id="1.14.14.154" evidence="11"/>
<evidence type="ECO:0000256" key="10">
    <source>
        <dbReference type="ARBA" id="ARBA00037887"/>
    </source>
</evidence>
<evidence type="ECO:0000256" key="1">
    <source>
        <dbReference type="ARBA" id="ARBA00001971"/>
    </source>
</evidence>
<dbReference type="GO" id="GO:0016020">
    <property type="term" value="C:membrane"/>
    <property type="evidence" value="ECO:0007669"/>
    <property type="project" value="UniProtKB-SubCell"/>
</dbReference>
<evidence type="ECO:0000256" key="19">
    <source>
        <dbReference type="ARBA" id="ARBA00047670"/>
    </source>
</evidence>
<evidence type="ECO:0000256" key="18">
    <source>
        <dbReference type="ARBA" id="ARBA00047587"/>
    </source>
</evidence>
<evidence type="ECO:0000256" key="25">
    <source>
        <dbReference type="PIRSR" id="PIRSR602403-1"/>
    </source>
</evidence>
<dbReference type="PRINTS" id="PR00465">
    <property type="entry name" value="EP450IV"/>
</dbReference>
<evidence type="ECO:0000256" key="17">
    <source>
        <dbReference type="ARBA" id="ARBA00047379"/>
    </source>
</evidence>
<evidence type="ECO:0000256" key="6">
    <source>
        <dbReference type="ARBA" id="ARBA00023002"/>
    </source>
</evidence>
<keyword evidence="7 25" id="KW-0408">Iron</keyword>
<evidence type="ECO:0000256" key="21">
    <source>
        <dbReference type="ARBA" id="ARBA00048479"/>
    </source>
</evidence>
<dbReference type="PROSITE" id="PS00086">
    <property type="entry name" value="CYTOCHROME_P450"/>
    <property type="match status" value="1"/>
</dbReference>
<evidence type="ECO:0000313" key="28">
    <source>
        <dbReference type="EMBL" id="ODV65268.1"/>
    </source>
</evidence>
<evidence type="ECO:0000256" key="15">
    <source>
        <dbReference type="ARBA" id="ARBA00043106"/>
    </source>
</evidence>
<protein>
    <recommendedName>
        <fullName evidence="12">Lanosterol 14-alpha demethylase</fullName>
        <ecNumber evidence="11">1.14.14.154</ecNumber>
    </recommendedName>
    <alternativeName>
        <fullName evidence="14">Cytochrome P450 51</fullName>
    </alternativeName>
    <alternativeName>
        <fullName evidence="16">Cytochrome P450-14DM</fullName>
    </alternativeName>
    <alternativeName>
        <fullName evidence="13">Cytochrome P450-LIA1</fullName>
    </alternativeName>
    <alternativeName>
        <fullName evidence="15">Sterol 14-alpha demethylase</fullName>
    </alternativeName>
</protein>
<keyword evidence="29" id="KW-1185">Reference proteome</keyword>
<dbReference type="EMBL" id="KV454545">
    <property type="protein sequence ID" value="ODV65268.1"/>
    <property type="molecule type" value="Genomic_DNA"/>
</dbReference>
<dbReference type="GO" id="GO:0005506">
    <property type="term" value="F:iron ion binding"/>
    <property type="evidence" value="ECO:0007669"/>
    <property type="project" value="InterPro"/>
</dbReference>
<keyword evidence="27" id="KW-1133">Transmembrane helix</keyword>
<dbReference type="GO" id="GO:0006696">
    <property type="term" value="P:ergosterol biosynthetic process"/>
    <property type="evidence" value="ECO:0007669"/>
    <property type="project" value="UniProtKB-ARBA"/>
</dbReference>
<feature type="binding site" description="axial binding residue" evidence="25">
    <location>
        <position position="472"/>
    </location>
    <ligand>
        <name>heme</name>
        <dbReference type="ChEBI" id="CHEBI:30413"/>
    </ligand>
    <ligandPart>
        <name>Fe</name>
        <dbReference type="ChEBI" id="CHEBI:18248"/>
    </ligandPart>
</feature>
<gene>
    <name evidence="28" type="ORF">HYPBUDRAFT_150637</name>
</gene>
<comment type="cofactor">
    <cofactor evidence="1 25">
        <name>heme</name>
        <dbReference type="ChEBI" id="CHEBI:30413"/>
    </cofactor>
</comment>
<comment type="catalytic activity">
    <reaction evidence="19">
        <text>lanosterol + 3 reduced [NADPH--hemoprotein reductase] + 3 O2 = 4,4-dimethyl-5alpha-cholesta-8,14,24-trien-3beta-ol + formate + 3 oxidized [NADPH--hemoprotein reductase] + 4 H2O + 4 H(+)</text>
        <dbReference type="Rhea" id="RHEA:25286"/>
        <dbReference type="Rhea" id="RHEA-COMP:11964"/>
        <dbReference type="Rhea" id="RHEA-COMP:11965"/>
        <dbReference type="ChEBI" id="CHEBI:15377"/>
        <dbReference type="ChEBI" id="CHEBI:15378"/>
        <dbReference type="ChEBI" id="CHEBI:15379"/>
        <dbReference type="ChEBI" id="CHEBI:15740"/>
        <dbReference type="ChEBI" id="CHEBI:16521"/>
        <dbReference type="ChEBI" id="CHEBI:17813"/>
        <dbReference type="ChEBI" id="CHEBI:57618"/>
        <dbReference type="ChEBI" id="CHEBI:58210"/>
        <dbReference type="EC" id="1.14.14.154"/>
    </reaction>
    <physiologicalReaction direction="left-to-right" evidence="19">
        <dbReference type="Rhea" id="RHEA:25287"/>
    </physiologicalReaction>
</comment>
<evidence type="ECO:0000256" key="12">
    <source>
        <dbReference type="ARBA" id="ARBA00041158"/>
    </source>
</evidence>
<evidence type="ECO:0000256" key="9">
    <source>
        <dbReference type="ARBA" id="ARBA00023136"/>
    </source>
</evidence>
<accession>A0A1E4RDD1</accession>
<proteinExistence type="inferred from homology"/>
<dbReference type="Gene3D" id="1.10.630.10">
    <property type="entry name" value="Cytochrome P450"/>
    <property type="match status" value="1"/>
</dbReference>
<evidence type="ECO:0000256" key="5">
    <source>
        <dbReference type="ARBA" id="ARBA00022723"/>
    </source>
</evidence>
<dbReference type="SUPFAM" id="SSF48264">
    <property type="entry name" value="Cytochrome P450"/>
    <property type="match status" value="1"/>
</dbReference>
<dbReference type="InterPro" id="IPR001128">
    <property type="entry name" value="Cyt_P450"/>
</dbReference>
<keyword evidence="9 27" id="KW-0472">Membrane</keyword>
<comment type="catalytic activity">
    <reaction evidence="20">
        <text>a 14alpha-methyl steroid + 3 reduced [NADPH--hemoprotein reductase] + 3 O2 = a Delta(14) steroid + formate + 3 oxidized [NADPH--hemoprotein reductase] + 4 H2O + 4 H(+)</text>
        <dbReference type="Rhea" id="RHEA:54028"/>
        <dbReference type="Rhea" id="RHEA-COMP:11964"/>
        <dbReference type="Rhea" id="RHEA-COMP:11965"/>
        <dbReference type="ChEBI" id="CHEBI:15377"/>
        <dbReference type="ChEBI" id="CHEBI:15378"/>
        <dbReference type="ChEBI" id="CHEBI:15379"/>
        <dbReference type="ChEBI" id="CHEBI:15740"/>
        <dbReference type="ChEBI" id="CHEBI:57618"/>
        <dbReference type="ChEBI" id="CHEBI:58210"/>
        <dbReference type="ChEBI" id="CHEBI:138029"/>
        <dbReference type="ChEBI" id="CHEBI:138031"/>
        <dbReference type="EC" id="1.14.14.154"/>
    </reaction>
    <physiologicalReaction direction="left-to-right" evidence="20">
        <dbReference type="Rhea" id="RHEA:54029"/>
    </physiologicalReaction>
</comment>
<evidence type="ECO:0000256" key="2">
    <source>
        <dbReference type="ARBA" id="ARBA00004370"/>
    </source>
</evidence>
<dbReference type="PANTHER" id="PTHR24304">
    <property type="entry name" value="CYTOCHROME P450 FAMILY 7"/>
    <property type="match status" value="1"/>
</dbReference>
<evidence type="ECO:0000256" key="16">
    <source>
        <dbReference type="ARBA" id="ARBA00043156"/>
    </source>
</evidence>
<evidence type="ECO:0000256" key="22">
    <source>
        <dbReference type="ARBA" id="ARBA00048866"/>
    </source>
</evidence>
<evidence type="ECO:0000256" key="7">
    <source>
        <dbReference type="ARBA" id="ARBA00023004"/>
    </source>
</evidence>
<keyword evidence="27" id="KW-0812">Transmembrane</keyword>
<comment type="catalytic activity">
    <reaction evidence="24">
        <text>a 14alpha-formyl steroid + reduced [NADPH--hemoprotein reductase] + O2 = a Delta(14) steroid + formate + oxidized [NADPH--hemoprotein reductase] + H2O + 2 H(+)</text>
        <dbReference type="Rhea" id="RHEA:68068"/>
        <dbReference type="Rhea" id="RHEA-COMP:11964"/>
        <dbReference type="Rhea" id="RHEA-COMP:11965"/>
        <dbReference type="ChEBI" id="CHEBI:15377"/>
        <dbReference type="ChEBI" id="CHEBI:15378"/>
        <dbReference type="ChEBI" id="CHEBI:15379"/>
        <dbReference type="ChEBI" id="CHEBI:15740"/>
        <dbReference type="ChEBI" id="CHEBI:57618"/>
        <dbReference type="ChEBI" id="CHEBI:58210"/>
        <dbReference type="ChEBI" id="CHEBI:138031"/>
        <dbReference type="ChEBI" id="CHEBI:176902"/>
    </reaction>
    <physiologicalReaction direction="left-to-right" evidence="24">
        <dbReference type="Rhea" id="RHEA:68069"/>
    </physiologicalReaction>
</comment>
<evidence type="ECO:0000313" key="29">
    <source>
        <dbReference type="Proteomes" id="UP000095085"/>
    </source>
</evidence>
<dbReference type="Pfam" id="PF00067">
    <property type="entry name" value="p450"/>
    <property type="match status" value="1"/>
</dbReference>
<comment type="catalytic activity">
    <reaction evidence="22">
        <text>a 14alpha-methyl steroid + reduced [NADPH--hemoprotein reductase] + O2 = a 14alpha-hydroxymethyl steroid + oxidized [NADPH--hemoprotein reductase] + H2O + H(+)</text>
        <dbReference type="Rhea" id="RHEA:68060"/>
        <dbReference type="Rhea" id="RHEA-COMP:11964"/>
        <dbReference type="Rhea" id="RHEA-COMP:11965"/>
        <dbReference type="ChEBI" id="CHEBI:15377"/>
        <dbReference type="ChEBI" id="CHEBI:15378"/>
        <dbReference type="ChEBI" id="CHEBI:15379"/>
        <dbReference type="ChEBI" id="CHEBI:57618"/>
        <dbReference type="ChEBI" id="CHEBI:58210"/>
        <dbReference type="ChEBI" id="CHEBI:138029"/>
        <dbReference type="ChEBI" id="CHEBI:176901"/>
    </reaction>
    <physiologicalReaction direction="left-to-right" evidence="22">
        <dbReference type="Rhea" id="RHEA:68061"/>
    </physiologicalReaction>
</comment>
<evidence type="ECO:0000256" key="23">
    <source>
        <dbReference type="ARBA" id="ARBA00049163"/>
    </source>
</evidence>
<dbReference type="InterPro" id="IPR036396">
    <property type="entry name" value="Cyt_P450_sf"/>
</dbReference>
<keyword evidence="5 25" id="KW-0479">Metal-binding</keyword>
<dbReference type="GO" id="GO:0008398">
    <property type="term" value="F:sterol 14-demethylase activity"/>
    <property type="evidence" value="ECO:0007669"/>
    <property type="project" value="UniProtKB-EC"/>
</dbReference>
<keyword evidence="8 26" id="KW-0503">Monooxygenase</keyword>
<dbReference type="FunFam" id="1.10.630.10:FF:000033">
    <property type="entry name" value="14-alpha sterol demethylase"/>
    <property type="match status" value="1"/>
</dbReference>
<reference evidence="29" key="1">
    <citation type="submission" date="2016-05" db="EMBL/GenBank/DDBJ databases">
        <title>Comparative genomics of biotechnologically important yeasts.</title>
        <authorList>
            <consortium name="DOE Joint Genome Institute"/>
            <person name="Riley R."/>
            <person name="Haridas S."/>
            <person name="Wolfe K.H."/>
            <person name="Lopes M.R."/>
            <person name="Hittinger C.T."/>
            <person name="Goker M."/>
            <person name="Salamov A."/>
            <person name="Wisecaver J."/>
            <person name="Long T.M."/>
            <person name="Aerts A.L."/>
            <person name="Barry K."/>
            <person name="Choi C."/>
            <person name="Clum A."/>
            <person name="Coughlan A.Y."/>
            <person name="Deshpande S."/>
            <person name="Douglass A.P."/>
            <person name="Hanson S.J."/>
            <person name="Klenk H.-P."/>
            <person name="Labutti K."/>
            <person name="Lapidus A."/>
            <person name="Lindquist E."/>
            <person name="Lipzen A."/>
            <person name="Meier-Kolthoff J.P."/>
            <person name="Ohm R.A."/>
            <person name="Otillar R.P."/>
            <person name="Pangilinan J."/>
            <person name="Peng Y."/>
            <person name="Rokas A."/>
            <person name="Rosa C.A."/>
            <person name="Scheuner C."/>
            <person name="Sibirny A.A."/>
            <person name="Slot J.C."/>
            <person name="Stielow J.B."/>
            <person name="Sun H."/>
            <person name="Kurtzman C.P."/>
            <person name="Blackwell M."/>
            <person name="Grigoriev I.V."/>
            <person name="Jeffries T.W."/>
        </authorList>
    </citation>
    <scope>NUCLEOTIDE SEQUENCE [LARGE SCALE GENOMIC DNA]</scope>
    <source>
        <strain evidence="29">NRRL Y-1933</strain>
    </source>
</reference>
<dbReference type="OrthoDB" id="1055148at2759"/>
<dbReference type="AlphaFoldDB" id="A0A1E4RDD1"/>
<comment type="subcellular location">
    <subcellularLocation>
        <location evidence="2">Membrane</location>
    </subcellularLocation>
</comment>
<comment type="catalytic activity">
    <reaction evidence="21">
        <text>32-oxolanosterol + reduced [NADPH--hemoprotein reductase] + O2 = 4,4-dimethyl-5alpha-cholesta-8,14,24-trien-3beta-ol + formate + oxidized [NADPH--hemoprotein reductase] + H2O + 2 H(+)</text>
        <dbReference type="Rhea" id="RHEA:75111"/>
        <dbReference type="Rhea" id="RHEA-COMP:11964"/>
        <dbReference type="Rhea" id="RHEA-COMP:11965"/>
        <dbReference type="ChEBI" id="CHEBI:15377"/>
        <dbReference type="ChEBI" id="CHEBI:15378"/>
        <dbReference type="ChEBI" id="CHEBI:15379"/>
        <dbReference type="ChEBI" id="CHEBI:15740"/>
        <dbReference type="ChEBI" id="CHEBI:17813"/>
        <dbReference type="ChEBI" id="CHEBI:57618"/>
        <dbReference type="ChEBI" id="CHEBI:58210"/>
        <dbReference type="ChEBI" id="CHEBI:166681"/>
    </reaction>
    <physiologicalReaction direction="left-to-right" evidence="21">
        <dbReference type="Rhea" id="RHEA:75112"/>
    </physiologicalReaction>
</comment>
<evidence type="ECO:0000256" key="26">
    <source>
        <dbReference type="RuleBase" id="RU000461"/>
    </source>
</evidence>
<dbReference type="InterPro" id="IPR017972">
    <property type="entry name" value="Cyt_P450_CS"/>
</dbReference>
<dbReference type="Proteomes" id="UP000095085">
    <property type="component" value="Unassembled WGS sequence"/>
</dbReference>
<dbReference type="GO" id="GO:0020037">
    <property type="term" value="F:heme binding"/>
    <property type="evidence" value="ECO:0007669"/>
    <property type="project" value="InterPro"/>
</dbReference>
<evidence type="ECO:0000256" key="24">
    <source>
        <dbReference type="ARBA" id="ARBA00049450"/>
    </source>
</evidence>
<comment type="catalytic activity">
    <reaction evidence="23">
        <text>lanosterol + reduced [NADPH--hemoprotein reductase] + O2 = 32-hydroxylanosterol + oxidized [NADPH--hemoprotein reductase] + H2O + H(+)</text>
        <dbReference type="Rhea" id="RHEA:75103"/>
        <dbReference type="Rhea" id="RHEA-COMP:11964"/>
        <dbReference type="Rhea" id="RHEA-COMP:11965"/>
        <dbReference type="ChEBI" id="CHEBI:15377"/>
        <dbReference type="ChEBI" id="CHEBI:15378"/>
        <dbReference type="ChEBI" id="CHEBI:15379"/>
        <dbReference type="ChEBI" id="CHEBI:16521"/>
        <dbReference type="ChEBI" id="CHEBI:57618"/>
        <dbReference type="ChEBI" id="CHEBI:58210"/>
        <dbReference type="ChEBI" id="CHEBI:166806"/>
    </reaction>
    <physiologicalReaction direction="left-to-right" evidence="23">
        <dbReference type="Rhea" id="RHEA:75104"/>
    </physiologicalReaction>
</comment>
<evidence type="ECO:0000256" key="13">
    <source>
        <dbReference type="ARBA" id="ARBA00042513"/>
    </source>
</evidence>
<evidence type="ECO:0000256" key="20">
    <source>
        <dbReference type="ARBA" id="ARBA00047702"/>
    </source>
</evidence>
<dbReference type="CDD" id="cd11042">
    <property type="entry name" value="CYP51-like"/>
    <property type="match status" value="1"/>
</dbReference>
<dbReference type="InterPro" id="IPR050529">
    <property type="entry name" value="CYP450_sterol_14alpha_dmase"/>
</dbReference>
<evidence type="ECO:0000256" key="27">
    <source>
        <dbReference type="SAM" id="Phobius"/>
    </source>
</evidence>
<evidence type="ECO:0000256" key="3">
    <source>
        <dbReference type="ARBA" id="ARBA00010617"/>
    </source>
</evidence>
<dbReference type="RefSeq" id="XP_020074335.1">
    <property type="nucleotide sequence ID" value="XM_020220290.1"/>
</dbReference>
<dbReference type="PANTHER" id="PTHR24304:SF2">
    <property type="entry name" value="24-HYDROXYCHOLESTEROL 7-ALPHA-HYDROXYLASE"/>
    <property type="match status" value="1"/>
</dbReference>
<comment type="catalytic activity">
    <reaction evidence="17">
        <text>32-hydroxylanosterol + reduced [NADPH--hemoprotein reductase] + O2 = 32-oxolanosterol + oxidized [NADPH--hemoprotein reductase] + 2 H2O + H(+)</text>
        <dbReference type="Rhea" id="RHEA:75107"/>
        <dbReference type="Rhea" id="RHEA-COMP:11964"/>
        <dbReference type="Rhea" id="RHEA-COMP:11965"/>
        <dbReference type="ChEBI" id="CHEBI:15377"/>
        <dbReference type="ChEBI" id="CHEBI:15378"/>
        <dbReference type="ChEBI" id="CHEBI:15379"/>
        <dbReference type="ChEBI" id="CHEBI:57618"/>
        <dbReference type="ChEBI" id="CHEBI:58210"/>
        <dbReference type="ChEBI" id="CHEBI:166681"/>
        <dbReference type="ChEBI" id="CHEBI:166806"/>
    </reaction>
    <physiologicalReaction direction="left-to-right" evidence="17">
        <dbReference type="Rhea" id="RHEA:75108"/>
    </physiologicalReaction>
</comment>
<evidence type="ECO:0000256" key="8">
    <source>
        <dbReference type="ARBA" id="ARBA00023033"/>
    </source>
</evidence>
<dbReference type="PRINTS" id="PR00385">
    <property type="entry name" value="P450"/>
</dbReference>
<comment type="pathway">
    <text evidence="10">Steroid biosynthesis; zymosterol biosynthesis; zymosterol from lanosterol: step 1/6.</text>
</comment>
<dbReference type="STRING" id="984485.A0A1E4RDD1"/>
<evidence type="ECO:0000256" key="4">
    <source>
        <dbReference type="ARBA" id="ARBA00022617"/>
    </source>
</evidence>
<comment type="similarity">
    <text evidence="3 26">Belongs to the cytochrome P450 family.</text>
</comment>
<comment type="catalytic activity">
    <reaction evidence="18">
        <text>a 14alpha-hydroxymethyl steroid + reduced [NADPH--hemoprotein reductase] + O2 = a 14alpha-formyl steroid + oxidized [NADPH--hemoprotein reductase] + 2 H2O + H(+)</text>
        <dbReference type="Rhea" id="RHEA:68064"/>
        <dbReference type="Rhea" id="RHEA-COMP:11964"/>
        <dbReference type="Rhea" id="RHEA-COMP:11965"/>
        <dbReference type="ChEBI" id="CHEBI:15377"/>
        <dbReference type="ChEBI" id="CHEBI:15378"/>
        <dbReference type="ChEBI" id="CHEBI:15379"/>
        <dbReference type="ChEBI" id="CHEBI:57618"/>
        <dbReference type="ChEBI" id="CHEBI:58210"/>
        <dbReference type="ChEBI" id="CHEBI:176901"/>
        <dbReference type="ChEBI" id="CHEBI:176902"/>
    </reaction>
    <physiologicalReaction direction="left-to-right" evidence="18">
        <dbReference type="Rhea" id="RHEA:68065"/>
    </physiologicalReaction>
</comment>
<organism evidence="28 29">
    <name type="scientific">Hyphopichia burtonii NRRL Y-1933</name>
    <dbReference type="NCBI Taxonomy" id="984485"/>
    <lineage>
        <taxon>Eukaryota</taxon>
        <taxon>Fungi</taxon>
        <taxon>Dikarya</taxon>
        <taxon>Ascomycota</taxon>
        <taxon>Saccharomycotina</taxon>
        <taxon>Pichiomycetes</taxon>
        <taxon>Debaryomycetaceae</taxon>
        <taxon>Hyphopichia</taxon>
    </lineage>
</organism>
<dbReference type="GeneID" id="30994840"/>
<sequence length="531" mass="60550">MSVEIIKDYGLAAYEEFRQLNFTVQLSILVLAPFLYNIIWQLLYSFRRDRVPMVFHWIPWFGSAVPYGMQPYEFFESCRSKYGDVFAFMLLGKVMTVYLGPKGHEFVLNARLADVSAEEAYKHLTTPVFGKGVIYDCPNAKLMEQKKFSKGALTKDSFRVYVPKIREEVLNYFETSPNFKLTENSKGVSNVMHTQPEITIFTASRSLLGDEMRKKFDASFANLYTDLDKGFTPINFVFPNLPLPQYKKRDEAQRKISSTYMSLINKRRSCGDIVPDRDLIDTLMTSSTYKDGTKMTDQEIANLLIGVLMGGQHTSAATSAWFLLHLAERPDLQDEIYQDIVNLLNSKGPNTTLDDLSYDDLSGLPNVNNVIRETLRLHMPLHSIFRKVMNPLLVPNTNYVVPKGHHVLVAPGYSMTSERWFPQALTFNPHRWDQPDADQQKDDGTTIDYGFGAISKGVNSPYLPFGGGRHRCVGEQFAYCQLGTILTTYVYNLKWSFKPNGKLPEVDYASMVTLPMEPAEIAWEKRDTCSI</sequence>
<keyword evidence="4 25" id="KW-0349">Heme</keyword>
<name>A0A1E4RDD1_9ASCO</name>
<feature type="transmembrane region" description="Helical" evidence="27">
    <location>
        <begin position="20"/>
        <end position="39"/>
    </location>
</feature>
<evidence type="ECO:0000256" key="14">
    <source>
        <dbReference type="ARBA" id="ARBA00042983"/>
    </source>
</evidence>
<evidence type="ECO:0000256" key="11">
    <source>
        <dbReference type="ARBA" id="ARBA00038974"/>
    </source>
</evidence>
<keyword evidence="6 26" id="KW-0560">Oxidoreductase</keyword>
<dbReference type="InterPro" id="IPR002403">
    <property type="entry name" value="Cyt_P450_E_grp-IV"/>
</dbReference>